<reference evidence="2" key="1">
    <citation type="submission" date="2017-02" db="EMBL/GenBank/DDBJ databases">
        <authorList>
            <person name="Dridi B."/>
        </authorList>
    </citation>
    <scope>NUCLEOTIDE SEQUENCE [LARGE SCALE GENOMIC DNA]</scope>
    <source>
        <strain evidence="2">EB411</strain>
    </source>
</reference>
<dbReference type="PANTHER" id="PTHR12475:SF4">
    <property type="entry name" value="PROTEIN THEM6"/>
    <property type="match status" value="1"/>
</dbReference>
<proteinExistence type="predicted"/>
<evidence type="ECO:0000313" key="2">
    <source>
        <dbReference type="Proteomes" id="UP000196778"/>
    </source>
</evidence>
<dbReference type="InterPro" id="IPR029069">
    <property type="entry name" value="HotDog_dom_sf"/>
</dbReference>
<dbReference type="Proteomes" id="UP000196778">
    <property type="component" value="Unassembled WGS sequence"/>
</dbReference>
<dbReference type="Pfam" id="PF13279">
    <property type="entry name" value="4HBT_2"/>
    <property type="match status" value="1"/>
</dbReference>
<dbReference type="PANTHER" id="PTHR12475">
    <property type="match status" value="1"/>
</dbReference>
<name>A0A1R4IU84_9MICO</name>
<organism evidence="1 2">
    <name type="scientific">Mycetocola reblochoni REB411</name>
    <dbReference type="NCBI Taxonomy" id="1255698"/>
    <lineage>
        <taxon>Bacteria</taxon>
        <taxon>Bacillati</taxon>
        <taxon>Actinomycetota</taxon>
        <taxon>Actinomycetes</taxon>
        <taxon>Micrococcales</taxon>
        <taxon>Microbacteriaceae</taxon>
        <taxon>Mycetocola</taxon>
    </lineage>
</organism>
<keyword evidence="2" id="KW-1185">Reference proteome</keyword>
<evidence type="ECO:0000313" key="1">
    <source>
        <dbReference type="EMBL" id="SJN22893.1"/>
    </source>
</evidence>
<dbReference type="SUPFAM" id="SSF54637">
    <property type="entry name" value="Thioesterase/thiol ester dehydrase-isomerase"/>
    <property type="match status" value="1"/>
</dbReference>
<accession>A0A1R4IU84</accession>
<dbReference type="Gene3D" id="3.10.129.10">
    <property type="entry name" value="Hotdog Thioesterase"/>
    <property type="match status" value="1"/>
</dbReference>
<dbReference type="AlphaFoldDB" id="A0A1R4IU84"/>
<dbReference type="InterPro" id="IPR051490">
    <property type="entry name" value="THEM6_lcsJ_thioesterase"/>
</dbReference>
<gene>
    <name evidence="1" type="ORF">FM119_03350</name>
</gene>
<dbReference type="RefSeq" id="WP_087136467.1">
    <property type="nucleotide sequence ID" value="NZ_FUKR01000022.1"/>
</dbReference>
<dbReference type="OrthoDB" id="3727779at2"/>
<dbReference type="EMBL" id="FUKR01000022">
    <property type="protein sequence ID" value="SJN22893.1"/>
    <property type="molecule type" value="Genomic_DNA"/>
</dbReference>
<dbReference type="CDD" id="cd00586">
    <property type="entry name" value="4HBT"/>
    <property type="match status" value="1"/>
</dbReference>
<protein>
    <submittedName>
        <fullName evidence="1">Mesenchymal stem cell protein DSCD75</fullName>
    </submittedName>
</protein>
<sequence length="187" mass="21167">MHLFFRTILVIWRARRRRRRGDTVAPTEVSRLRLRTLPTDIDLIGHMNNGVYLSIFDLGRYDQMIRAGLWEPIRARGWYPVVVSETVSFRRSLELWSVFDVETRIVGFDEKAAIVEQRVVVDGEIYTRALIRARFLSAGSGPVPIAELREAVGVGFDELPPLPDWVAEWAAAAALPGTKAPAPSTWP</sequence>